<dbReference type="GO" id="GO:0052873">
    <property type="term" value="F:FMN reductase (NADPH) activity"/>
    <property type="evidence" value="ECO:0007669"/>
    <property type="project" value="UniProtKB-EC"/>
</dbReference>
<gene>
    <name evidence="6" type="primary">msuE-3</name>
    <name evidence="6" type="ORF">AMC81_PD00158</name>
    <name evidence="7" type="ORF">HER27_022800</name>
</gene>
<geneLocation type="plasmid" evidence="7 9">
    <name>pBS3a</name>
</geneLocation>
<evidence type="ECO:0000313" key="7">
    <source>
        <dbReference type="EMBL" id="QPK11493.1"/>
    </source>
</evidence>
<proteinExistence type="inferred from homology"/>
<dbReference type="EMBL" id="CP013572">
    <property type="protein sequence ID" value="ANL88014.1"/>
    <property type="molecule type" value="Genomic_DNA"/>
</dbReference>
<dbReference type="KEGG" id="rpha:AMC79_PC00131"/>
<dbReference type="Proteomes" id="UP000540266">
    <property type="component" value="Plasmid pBS3a"/>
</dbReference>
<keyword evidence="2" id="KW-0285">Flavoprotein</keyword>
<dbReference type="AlphaFoldDB" id="A0A192TIY5"/>
<protein>
    <submittedName>
        <fullName evidence="6">FMN reductase (NADPH) 3</fullName>
        <ecNumber evidence="6">1.5.1.38</ecNumber>
    </submittedName>
    <submittedName>
        <fullName evidence="7">NAD(P)H-dependent oxidoreductase</fullName>
    </submittedName>
</protein>
<dbReference type="Pfam" id="PF03358">
    <property type="entry name" value="FMN_red"/>
    <property type="match status" value="1"/>
</dbReference>
<evidence type="ECO:0000259" key="5">
    <source>
        <dbReference type="Pfam" id="PF03358"/>
    </source>
</evidence>
<dbReference type="PANTHER" id="PTHR43408:SF2">
    <property type="entry name" value="FMN REDUCTASE (NADPH)"/>
    <property type="match status" value="1"/>
</dbReference>
<dbReference type="SUPFAM" id="SSF52218">
    <property type="entry name" value="Flavoproteins"/>
    <property type="match status" value="1"/>
</dbReference>
<dbReference type="OrthoDB" id="1643408at2"/>
<dbReference type="EMBL" id="CP064932">
    <property type="protein sequence ID" value="QPK11493.1"/>
    <property type="molecule type" value="Genomic_DNA"/>
</dbReference>
<evidence type="ECO:0000256" key="2">
    <source>
        <dbReference type="ARBA" id="ARBA00022630"/>
    </source>
</evidence>
<sequence length="172" mass="18771">MKVVVITGNLSRPSKTRAVADFMVDRVRASGNEASCWDLVDLHPHLGATVLPSSAAEIVKAALNDILASDVLVVGSPVYKASYTGLLKHLFDLVDMKALKGRYVIPFATGKASSHKPLVEASMEALFDFFEAQIHSRFIFALDEDFQNDALSENLRALVDRELDAARRAVSP</sequence>
<evidence type="ECO:0000313" key="6">
    <source>
        <dbReference type="EMBL" id="ANL88014.1"/>
    </source>
</evidence>
<dbReference type="InterPro" id="IPR029039">
    <property type="entry name" value="Flavoprotein-like_sf"/>
</dbReference>
<reference evidence="7 9" key="2">
    <citation type="submission" date="2020-11" db="EMBL/GenBank/DDBJ databases">
        <title>Indigenous Rhizobia Nodulating Common beans in Western Kenya.</title>
        <authorList>
            <person name="Wekesa C.S."/>
            <person name="Oelmueller R."/>
            <person name="Furch A.C."/>
        </authorList>
    </citation>
    <scope>NUCLEOTIDE SEQUENCE [LARGE SCALE GENOMIC DNA]</scope>
    <source>
        <strain evidence="9">BS3</strain>
        <strain evidence="7">S3</strain>
        <plasmid evidence="7 9">pBS3a</plasmid>
    </source>
</reference>
<evidence type="ECO:0000256" key="3">
    <source>
        <dbReference type="ARBA" id="ARBA00022643"/>
    </source>
</evidence>
<evidence type="ECO:0000313" key="9">
    <source>
        <dbReference type="Proteomes" id="UP000540266"/>
    </source>
</evidence>
<dbReference type="PANTHER" id="PTHR43408">
    <property type="entry name" value="FMN REDUCTASE (NADPH)"/>
    <property type="match status" value="1"/>
</dbReference>
<keyword evidence="4 6" id="KW-0560">Oxidoreductase</keyword>
<reference evidence="6 8" key="1">
    <citation type="submission" date="2015-11" db="EMBL/GenBank/DDBJ databases">
        <title>The limits of bacterial species coexistence and the symbiotic plasmid transference in sympatric Rhizobium populations.</title>
        <authorList>
            <person name="Perez-Carrascal O.M."/>
            <person name="VanInsberghe D."/>
            <person name="Juarez S."/>
            <person name="Polz M.F."/>
            <person name="Vinuesa P."/>
            <person name="Gonzalez V."/>
        </authorList>
    </citation>
    <scope>NUCLEOTIDE SEQUENCE [LARGE SCALE GENOMIC DNA]</scope>
    <source>
        <strain evidence="6 8">N771</strain>
        <plasmid evidence="6 8">pRphaN671d</plasmid>
    </source>
</reference>
<evidence type="ECO:0000256" key="1">
    <source>
        <dbReference type="ARBA" id="ARBA00005990"/>
    </source>
</evidence>
<dbReference type="InterPro" id="IPR051814">
    <property type="entry name" value="NAD(P)H-dep_FMN_reductase"/>
</dbReference>
<comment type="similarity">
    <text evidence="1">Belongs to the SsuE family.</text>
</comment>
<evidence type="ECO:0000256" key="4">
    <source>
        <dbReference type="ARBA" id="ARBA00023002"/>
    </source>
</evidence>
<name>A0A192TIY5_9HYPH</name>
<dbReference type="GeneID" id="45960468"/>
<keyword evidence="8" id="KW-1185">Reference proteome</keyword>
<geneLocation type="plasmid" evidence="6 8">
    <name>pRphaN671d</name>
</geneLocation>
<accession>A0A192TIY5</accession>
<dbReference type="Proteomes" id="UP000078551">
    <property type="component" value="Plasmid pRphaN671d"/>
</dbReference>
<dbReference type="Gene3D" id="3.40.50.360">
    <property type="match status" value="1"/>
</dbReference>
<organism evidence="7 9">
    <name type="scientific">Rhizobium phaseoli</name>
    <dbReference type="NCBI Taxonomy" id="396"/>
    <lineage>
        <taxon>Bacteria</taxon>
        <taxon>Pseudomonadati</taxon>
        <taxon>Pseudomonadota</taxon>
        <taxon>Alphaproteobacteria</taxon>
        <taxon>Hyphomicrobiales</taxon>
        <taxon>Rhizobiaceae</taxon>
        <taxon>Rhizobium/Agrobacterium group</taxon>
        <taxon>Rhizobium</taxon>
    </lineage>
</organism>
<keyword evidence="7" id="KW-0614">Plasmid</keyword>
<keyword evidence="3" id="KW-0288">FMN</keyword>
<dbReference type="InterPro" id="IPR005025">
    <property type="entry name" value="FMN_Rdtase-like_dom"/>
</dbReference>
<dbReference type="EC" id="1.5.1.38" evidence="6"/>
<evidence type="ECO:0000313" key="8">
    <source>
        <dbReference type="Proteomes" id="UP000078551"/>
    </source>
</evidence>
<dbReference type="RefSeq" id="WP_004671524.1">
    <property type="nucleotide sequence ID" value="NZ_CP013530.1"/>
</dbReference>
<feature type="domain" description="NADPH-dependent FMN reductase-like" evidence="5">
    <location>
        <begin position="1"/>
        <end position="145"/>
    </location>
</feature>